<evidence type="ECO:0000256" key="1">
    <source>
        <dbReference type="SAM" id="MobiDB-lite"/>
    </source>
</evidence>
<dbReference type="AlphaFoldDB" id="A0AAW0F2K0"/>
<protein>
    <submittedName>
        <fullName evidence="2">Uncharacterized protein</fullName>
    </submittedName>
</protein>
<sequence length="178" mass="18989">MEPLSWLALTLRYHRSDIVLHATGSVPDRRLSLTSSIVTLFNTPHAGRSRPVSALRLRKSVRSRSIACHSAGSVPRRSLPSSTSVCSTASPPHDGDSGPVSALPESRSSVRRVSRPQLAGSVPETRSPRLSAAMLKSATAEPFTLSARSGRTTGDDSRGRAKLSLTPETVQLTCTHAQ</sequence>
<organism evidence="2 3">
    <name type="scientific">Novymonas esmeraldas</name>
    <dbReference type="NCBI Taxonomy" id="1808958"/>
    <lineage>
        <taxon>Eukaryota</taxon>
        <taxon>Discoba</taxon>
        <taxon>Euglenozoa</taxon>
        <taxon>Kinetoplastea</taxon>
        <taxon>Metakinetoplastina</taxon>
        <taxon>Trypanosomatida</taxon>
        <taxon>Trypanosomatidae</taxon>
        <taxon>Novymonas</taxon>
    </lineage>
</organism>
<evidence type="ECO:0000313" key="2">
    <source>
        <dbReference type="EMBL" id="KAK7199293.1"/>
    </source>
</evidence>
<feature type="region of interest" description="Disordered" evidence="1">
    <location>
        <begin position="66"/>
        <end position="167"/>
    </location>
</feature>
<dbReference type="Proteomes" id="UP001430356">
    <property type="component" value="Unassembled WGS sequence"/>
</dbReference>
<comment type="caution">
    <text evidence="2">The sequence shown here is derived from an EMBL/GenBank/DDBJ whole genome shotgun (WGS) entry which is preliminary data.</text>
</comment>
<reference evidence="2 3" key="1">
    <citation type="journal article" date="2021" name="MBio">
        <title>A New Model Trypanosomatid, Novymonas esmeraldas: Genomic Perception of Its 'Candidatus Pandoraea novymonadis' Endosymbiont.</title>
        <authorList>
            <person name="Zakharova A."/>
            <person name="Saura A."/>
            <person name="Butenko A."/>
            <person name="Podesvova L."/>
            <person name="Warmusova S."/>
            <person name="Kostygov A.Y."/>
            <person name="Nenarokova A."/>
            <person name="Lukes J."/>
            <person name="Opperdoes F.R."/>
            <person name="Yurchenko V."/>
        </authorList>
    </citation>
    <scope>NUCLEOTIDE SEQUENCE [LARGE SCALE GENOMIC DNA]</scope>
    <source>
        <strain evidence="2 3">E262AT.01</strain>
    </source>
</reference>
<keyword evidence="3" id="KW-1185">Reference proteome</keyword>
<accession>A0AAW0F2K0</accession>
<gene>
    <name evidence="2" type="ORF">NESM_000900900</name>
</gene>
<dbReference type="EMBL" id="JAECZO010000277">
    <property type="protein sequence ID" value="KAK7199293.1"/>
    <property type="molecule type" value="Genomic_DNA"/>
</dbReference>
<name>A0AAW0F2K0_9TRYP</name>
<proteinExistence type="predicted"/>
<feature type="compositionally biased region" description="Polar residues" evidence="1">
    <location>
        <begin position="79"/>
        <end position="90"/>
    </location>
</feature>
<evidence type="ECO:0000313" key="3">
    <source>
        <dbReference type="Proteomes" id="UP001430356"/>
    </source>
</evidence>